<gene>
    <name evidence="1" type="ORF">LCGC14_0890780</name>
</gene>
<name>A0A0F9S6A8_9ZZZZ</name>
<comment type="caution">
    <text evidence="1">The sequence shown here is derived from an EMBL/GenBank/DDBJ whole genome shotgun (WGS) entry which is preliminary data.</text>
</comment>
<reference evidence="1" key="1">
    <citation type="journal article" date="2015" name="Nature">
        <title>Complex archaea that bridge the gap between prokaryotes and eukaryotes.</title>
        <authorList>
            <person name="Spang A."/>
            <person name="Saw J.H."/>
            <person name="Jorgensen S.L."/>
            <person name="Zaremba-Niedzwiedzka K."/>
            <person name="Martijn J."/>
            <person name="Lind A.E."/>
            <person name="van Eijk R."/>
            <person name="Schleper C."/>
            <person name="Guy L."/>
            <person name="Ettema T.J."/>
        </authorList>
    </citation>
    <scope>NUCLEOTIDE SEQUENCE</scope>
</reference>
<evidence type="ECO:0000313" key="1">
    <source>
        <dbReference type="EMBL" id="KKN24838.1"/>
    </source>
</evidence>
<proteinExistence type="predicted"/>
<accession>A0A0F9S6A8</accession>
<organism evidence="1">
    <name type="scientific">marine sediment metagenome</name>
    <dbReference type="NCBI Taxonomy" id="412755"/>
    <lineage>
        <taxon>unclassified sequences</taxon>
        <taxon>metagenomes</taxon>
        <taxon>ecological metagenomes</taxon>
    </lineage>
</organism>
<dbReference type="EMBL" id="LAZR01002851">
    <property type="protein sequence ID" value="KKN24838.1"/>
    <property type="molecule type" value="Genomic_DNA"/>
</dbReference>
<protein>
    <submittedName>
        <fullName evidence="1">Uncharacterized protein</fullName>
    </submittedName>
</protein>
<dbReference type="AlphaFoldDB" id="A0A0F9S6A8"/>
<sequence length="388" mass="43678">MEAQLFNIPSANMEKLAKKIKTLNKKALKADTGEIKLTTVSKTIEKNDNGTVKVIFQVALEGETPKINGWAFIARLDHNTDPSGESNLIYVMPSANLPVQFRTAAANCEHCGWDRKRRDTYVLQNETSGEYKQVGRTCIRDFIGIDPARIAEQAERYVKVLGLLDEAREPKWGGMNDHRDICLPTYLSWVSLSIRQHGWISGREAYENFDTVSTASQAVGDMFSTYRPELPTDDDKELAEAAIAHVLTLEAKNDFIFNINTIAKQNYLDWKATGLAAAIMFVYNRYLEEEAKHKAAADLSKSEHVGALKERLEFDVNIIGKRWIESYYGSSALIRMLDKDDNLFVTFASGNFGNDVNIEDALTIRGTVKKHDEFKGVKQTILNRVAKV</sequence>